<keyword evidence="2" id="KW-1185">Reference proteome</keyword>
<dbReference type="OrthoDB" id="6264785at2"/>
<dbReference type="eggNOG" id="ENOG502ZVYH">
    <property type="taxonomic scope" value="Bacteria"/>
</dbReference>
<protein>
    <recommendedName>
        <fullName evidence="3">DUF3634 domain-containing protein</fullName>
    </recommendedName>
</protein>
<evidence type="ECO:0000313" key="2">
    <source>
        <dbReference type="Proteomes" id="UP000017800"/>
    </source>
</evidence>
<dbReference type="Proteomes" id="UP000017800">
    <property type="component" value="Unassembled WGS sequence"/>
</dbReference>
<sequence length="99" mass="11442">MLYVILVAAALIFAIILYDKPKMKLVFKDGEVTSHSGEVDKTFLHRCKDIAKQHPFNGTVKIYKTRKQFRVKFSKSVPNKTRHILRNALPNSKAQTKKR</sequence>
<reference evidence="1 2" key="1">
    <citation type="submission" date="2013-10" db="EMBL/GenBank/DDBJ databases">
        <authorList>
            <person name="Ichikawa N."/>
            <person name="Kimura A."/>
            <person name="Ohji S."/>
            <person name="Hosoyama A."/>
            <person name="Fujita N."/>
        </authorList>
    </citation>
    <scope>NUCLEOTIDE SEQUENCE [LARGE SCALE GENOMIC DNA]</scope>
    <source>
        <strain evidence="1 2">NBRC 102217</strain>
    </source>
</reference>
<dbReference type="InterPro" id="IPR022090">
    <property type="entry name" value="DUF3634"/>
</dbReference>
<dbReference type="AlphaFoldDB" id="V5FNB7"/>
<accession>V5FNB7</accession>
<dbReference type="Pfam" id="PF12321">
    <property type="entry name" value="DUF3634"/>
    <property type="match status" value="1"/>
</dbReference>
<proteinExistence type="predicted"/>
<gene>
    <name evidence="1" type="ORF">VHA01S_040_00020</name>
</gene>
<reference evidence="1 2" key="2">
    <citation type="submission" date="2013-11" db="EMBL/GenBank/DDBJ databases">
        <title>Whole genome shotgun sequence of Vibrio halioticoli NBRC 102217.</title>
        <authorList>
            <person name="Isaki S."/>
            <person name="Kimura A."/>
            <person name="Ohji S."/>
            <person name="Hosoyama A."/>
            <person name="Fujita N."/>
            <person name="Hashimoto M."/>
            <person name="Hosoyama Y."/>
            <person name="Yamazoe A."/>
        </authorList>
    </citation>
    <scope>NUCLEOTIDE SEQUENCE [LARGE SCALE GENOMIC DNA]</scope>
    <source>
        <strain evidence="1 2">NBRC 102217</strain>
    </source>
</reference>
<dbReference type="EMBL" id="BAUJ01000040">
    <property type="protein sequence ID" value="GAD90322.1"/>
    <property type="molecule type" value="Genomic_DNA"/>
</dbReference>
<evidence type="ECO:0000313" key="1">
    <source>
        <dbReference type="EMBL" id="GAD90322.1"/>
    </source>
</evidence>
<evidence type="ECO:0008006" key="3">
    <source>
        <dbReference type="Google" id="ProtNLM"/>
    </source>
</evidence>
<name>V5FNB7_9VIBR</name>
<dbReference type="RefSeq" id="WP_023404667.1">
    <property type="nucleotide sequence ID" value="NZ_BAUJ01000040.1"/>
</dbReference>
<organism evidence="1 2">
    <name type="scientific">Vibrio halioticoli NBRC 102217</name>
    <dbReference type="NCBI Taxonomy" id="1219072"/>
    <lineage>
        <taxon>Bacteria</taxon>
        <taxon>Pseudomonadati</taxon>
        <taxon>Pseudomonadota</taxon>
        <taxon>Gammaproteobacteria</taxon>
        <taxon>Vibrionales</taxon>
        <taxon>Vibrionaceae</taxon>
        <taxon>Vibrio</taxon>
    </lineage>
</organism>
<comment type="caution">
    <text evidence="1">The sequence shown here is derived from an EMBL/GenBank/DDBJ whole genome shotgun (WGS) entry which is preliminary data.</text>
</comment>